<dbReference type="EMBL" id="PXWF02000091">
    <property type="protein sequence ID" value="PWF49398.1"/>
    <property type="molecule type" value="Genomic_DNA"/>
</dbReference>
<feature type="domain" description="IrrE N-terminal-like" evidence="2">
    <location>
        <begin position="56"/>
        <end position="175"/>
    </location>
</feature>
<evidence type="ECO:0000259" key="2">
    <source>
        <dbReference type="Pfam" id="PF06114"/>
    </source>
</evidence>
<dbReference type="Proteomes" id="UP000241421">
    <property type="component" value="Unassembled WGS sequence"/>
</dbReference>
<feature type="region of interest" description="Disordered" evidence="1">
    <location>
        <begin position="282"/>
        <end position="307"/>
    </location>
</feature>
<dbReference type="PANTHER" id="PTHR43236">
    <property type="entry name" value="ANTITOXIN HIGA1"/>
    <property type="match status" value="1"/>
</dbReference>
<dbReference type="Pfam" id="PF06114">
    <property type="entry name" value="Peptidase_M78"/>
    <property type="match status" value="1"/>
</dbReference>
<dbReference type="OrthoDB" id="9794834at2"/>
<reference evidence="3 4" key="1">
    <citation type="submission" date="2018-04" db="EMBL/GenBank/DDBJ databases">
        <title>Massilia violaceinigra sp. nov., a novel purple-pigmented bacterium isolated from Tianshan glacier, Xinjiang, China.</title>
        <authorList>
            <person name="Wang H."/>
        </authorList>
    </citation>
    <scope>NUCLEOTIDE SEQUENCE [LARGE SCALE GENOMIC DNA]</scope>
    <source>
        <strain evidence="3 4">B448-2</strain>
    </source>
</reference>
<gene>
    <name evidence="3" type="ORF">C7C56_006770</name>
</gene>
<dbReference type="InterPro" id="IPR010359">
    <property type="entry name" value="IrrE_HExxH"/>
</dbReference>
<dbReference type="AlphaFoldDB" id="A0A2U2HPG1"/>
<dbReference type="PANTHER" id="PTHR43236:SF2">
    <property type="entry name" value="BLL0069 PROTEIN"/>
    <property type="match status" value="1"/>
</dbReference>
<protein>
    <submittedName>
        <fullName evidence="3">ImmA/IrrE family metallo-endopeptidase</fullName>
    </submittedName>
</protein>
<dbReference type="Gene3D" id="1.10.10.2910">
    <property type="match status" value="1"/>
</dbReference>
<evidence type="ECO:0000313" key="3">
    <source>
        <dbReference type="EMBL" id="PWF49398.1"/>
    </source>
</evidence>
<comment type="caution">
    <text evidence="3">The sequence shown here is derived from an EMBL/GenBank/DDBJ whole genome shotgun (WGS) entry which is preliminary data.</text>
</comment>
<name>A0A2U2HPG1_9BURK</name>
<proteinExistence type="predicted"/>
<evidence type="ECO:0000313" key="4">
    <source>
        <dbReference type="Proteomes" id="UP000241421"/>
    </source>
</evidence>
<evidence type="ECO:0000256" key="1">
    <source>
        <dbReference type="SAM" id="MobiDB-lite"/>
    </source>
</evidence>
<dbReference type="InterPro" id="IPR052345">
    <property type="entry name" value="Rad_response_metalloprotease"/>
</dbReference>
<keyword evidence="4" id="KW-1185">Reference proteome</keyword>
<sequence length="307" mass="34426">MTPIPPKSPMAEANRLSKLLSLSLGADRFPVDVAQLALDYAQQFGHDDGITNVVGADLPGFEGALYRIEQDTKPGWALLYNSAIPVPGRIRFTIAHELGHYILHRSGRMKFECSQADMLQWESKEKQIESEADSFASYLLMPLDDFRRQIRGEVTGLELIENCSIRYGVSLTAAILKWLEFTHQRAVLVMSRDGYVLWSKSSESARKSGAFIRTRGHVAEVPPDSASASVITAACERSGIERPATTWFPSEAKDLSLREIRITSDRYDQTMSLLLLPPAADRWEQTDNDTDNQTLDERIQAGHFPKR</sequence>
<accession>A0A2U2HPG1</accession>
<organism evidence="3 4">
    <name type="scientific">Massilia glaciei</name>
    <dbReference type="NCBI Taxonomy" id="1524097"/>
    <lineage>
        <taxon>Bacteria</taxon>
        <taxon>Pseudomonadati</taxon>
        <taxon>Pseudomonadota</taxon>
        <taxon>Betaproteobacteria</taxon>
        <taxon>Burkholderiales</taxon>
        <taxon>Oxalobacteraceae</taxon>
        <taxon>Telluria group</taxon>
        <taxon>Massilia</taxon>
    </lineage>
</organism>